<dbReference type="SUPFAM" id="SSF46785">
    <property type="entry name" value="Winged helix' DNA-binding domain"/>
    <property type="match status" value="1"/>
</dbReference>
<dbReference type="InterPro" id="IPR036390">
    <property type="entry name" value="WH_DNA-bd_sf"/>
</dbReference>
<comment type="similarity">
    <text evidence="2">In the C-terminal section; belongs to the class-I pyridoxal-phosphate-dependent aminotransferase family.</text>
</comment>
<dbReference type="InterPro" id="IPR000524">
    <property type="entry name" value="Tscrpt_reg_HTH_GntR"/>
</dbReference>
<dbReference type="GO" id="GO:0008483">
    <property type="term" value="F:transaminase activity"/>
    <property type="evidence" value="ECO:0007669"/>
    <property type="project" value="UniProtKB-KW"/>
</dbReference>
<keyword evidence="5" id="KW-0032">Aminotransferase</keyword>
<dbReference type="PROSITE" id="PS50949">
    <property type="entry name" value="HTH_GNTR"/>
    <property type="match status" value="1"/>
</dbReference>
<keyword evidence="13" id="KW-1185">Reference proteome</keyword>
<evidence type="ECO:0000256" key="9">
    <source>
        <dbReference type="ARBA" id="ARBA00023125"/>
    </source>
</evidence>
<dbReference type="InterPro" id="IPR015422">
    <property type="entry name" value="PyrdxlP-dep_Trfase_small"/>
</dbReference>
<proteinExistence type="inferred from homology"/>
<evidence type="ECO:0000256" key="7">
    <source>
        <dbReference type="ARBA" id="ARBA00022898"/>
    </source>
</evidence>
<name>A0A4R8H0L3_9FIRM</name>
<dbReference type="GO" id="GO:0003677">
    <property type="term" value="F:DNA binding"/>
    <property type="evidence" value="ECO:0007669"/>
    <property type="project" value="UniProtKB-KW"/>
</dbReference>
<dbReference type="CDD" id="cd00609">
    <property type="entry name" value="AAT_like"/>
    <property type="match status" value="1"/>
</dbReference>
<dbReference type="GO" id="GO:0030170">
    <property type="term" value="F:pyridoxal phosphate binding"/>
    <property type="evidence" value="ECO:0007669"/>
    <property type="project" value="InterPro"/>
</dbReference>
<dbReference type="PANTHER" id="PTHR46577:SF1">
    <property type="entry name" value="HTH-TYPE TRANSCRIPTIONAL REGULATORY PROTEIN GABR"/>
    <property type="match status" value="1"/>
</dbReference>
<dbReference type="InterPro" id="IPR015421">
    <property type="entry name" value="PyrdxlP-dep_Trfase_major"/>
</dbReference>
<reference evidence="12 13" key="1">
    <citation type="submission" date="2019-03" db="EMBL/GenBank/DDBJ databases">
        <title>Subsurface microbial communities from deep shales in Ohio and West Virginia, USA.</title>
        <authorList>
            <person name="Wrighton K."/>
        </authorList>
    </citation>
    <scope>NUCLEOTIDE SEQUENCE [LARGE SCALE GENOMIC DNA]</scope>
    <source>
        <strain evidence="12 13">MSL 6dP</strain>
    </source>
</reference>
<keyword evidence="8" id="KW-0805">Transcription regulation</keyword>
<dbReference type="Proteomes" id="UP000295832">
    <property type="component" value="Unassembled WGS sequence"/>
</dbReference>
<evidence type="ECO:0000256" key="10">
    <source>
        <dbReference type="ARBA" id="ARBA00023163"/>
    </source>
</evidence>
<keyword evidence="6" id="KW-0808">Transferase</keyword>
<evidence type="ECO:0000256" key="6">
    <source>
        <dbReference type="ARBA" id="ARBA00022679"/>
    </source>
</evidence>
<dbReference type="STRING" id="926561.GCA_000379025_03105"/>
<evidence type="ECO:0000256" key="4">
    <source>
        <dbReference type="ARBA" id="ARBA00011738"/>
    </source>
</evidence>
<dbReference type="AlphaFoldDB" id="A0A4R8H0L3"/>
<dbReference type="EMBL" id="SOEG01000005">
    <property type="protein sequence ID" value="TDX52748.1"/>
    <property type="molecule type" value="Genomic_DNA"/>
</dbReference>
<comment type="cofactor">
    <cofactor evidence="1">
        <name>pyridoxal 5'-phosphate</name>
        <dbReference type="ChEBI" id="CHEBI:597326"/>
    </cofactor>
</comment>
<dbReference type="FunFam" id="3.40.640.10:FF:000053">
    <property type="entry name" value="Aminotransferase, class I"/>
    <property type="match status" value="1"/>
</dbReference>
<evidence type="ECO:0000256" key="5">
    <source>
        <dbReference type="ARBA" id="ARBA00022576"/>
    </source>
</evidence>
<evidence type="ECO:0000313" key="12">
    <source>
        <dbReference type="EMBL" id="TDX52748.1"/>
    </source>
</evidence>
<dbReference type="Pfam" id="PF00155">
    <property type="entry name" value="Aminotran_1_2"/>
    <property type="match status" value="1"/>
</dbReference>
<dbReference type="SMART" id="SM00345">
    <property type="entry name" value="HTH_GNTR"/>
    <property type="match status" value="1"/>
</dbReference>
<dbReference type="InterPro" id="IPR036388">
    <property type="entry name" value="WH-like_DNA-bd_sf"/>
</dbReference>
<feature type="domain" description="HTH gntR-type" evidence="11">
    <location>
        <begin position="13"/>
        <end position="81"/>
    </location>
</feature>
<protein>
    <submittedName>
        <fullName evidence="12">GntR family transcriptional regulator</fullName>
    </submittedName>
</protein>
<keyword evidence="7" id="KW-0663">Pyridoxal phosphate</keyword>
<dbReference type="Gene3D" id="3.90.1150.10">
    <property type="entry name" value="Aspartate Aminotransferase, domain 1"/>
    <property type="match status" value="1"/>
</dbReference>
<dbReference type="Gene3D" id="1.10.10.10">
    <property type="entry name" value="Winged helix-like DNA-binding domain superfamily/Winged helix DNA-binding domain"/>
    <property type="match status" value="1"/>
</dbReference>
<accession>A0A4R8H0L3</accession>
<evidence type="ECO:0000256" key="8">
    <source>
        <dbReference type="ARBA" id="ARBA00023015"/>
    </source>
</evidence>
<dbReference type="InterPro" id="IPR051446">
    <property type="entry name" value="HTH_trans_reg/aminotransferase"/>
</dbReference>
<gene>
    <name evidence="12" type="ORF">C7959_105102</name>
</gene>
<evidence type="ECO:0000256" key="1">
    <source>
        <dbReference type="ARBA" id="ARBA00001933"/>
    </source>
</evidence>
<keyword evidence="10" id="KW-0804">Transcription</keyword>
<dbReference type="RefSeq" id="WP_134115491.1">
    <property type="nucleotide sequence ID" value="NZ_SOEG01000005.1"/>
</dbReference>
<evidence type="ECO:0000313" key="13">
    <source>
        <dbReference type="Proteomes" id="UP000295832"/>
    </source>
</evidence>
<comment type="subunit">
    <text evidence="4">Homodimer.</text>
</comment>
<dbReference type="GO" id="GO:0003700">
    <property type="term" value="F:DNA-binding transcription factor activity"/>
    <property type="evidence" value="ECO:0007669"/>
    <property type="project" value="InterPro"/>
</dbReference>
<evidence type="ECO:0000259" key="11">
    <source>
        <dbReference type="PROSITE" id="PS50949"/>
    </source>
</evidence>
<evidence type="ECO:0000256" key="3">
    <source>
        <dbReference type="ARBA" id="ARBA00007441"/>
    </source>
</evidence>
<keyword evidence="9" id="KW-0238">DNA-binding</keyword>
<dbReference type="SUPFAM" id="SSF53383">
    <property type="entry name" value="PLP-dependent transferases"/>
    <property type="match status" value="1"/>
</dbReference>
<dbReference type="Pfam" id="PF00392">
    <property type="entry name" value="GntR"/>
    <property type="match status" value="1"/>
</dbReference>
<comment type="similarity">
    <text evidence="3">Belongs to the class-I pyridoxal-phosphate-dependent aminotransferase family.</text>
</comment>
<organism evidence="12 13">
    <name type="scientific">Orenia marismortui</name>
    <dbReference type="NCBI Taxonomy" id="46469"/>
    <lineage>
        <taxon>Bacteria</taxon>
        <taxon>Bacillati</taxon>
        <taxon>Bacillota</taxon>
        <taxon>Clostridia</taxon>
        <taxon>Halanaerobiales</taxon>
        <taxon>Halobacteroidaceae</taxon>
        <taxon>Orenia</taxon>
    </lineage>
</organism>
<dbReference type="InterPro" id="IPR015424">
    <property type="entry name" value="PyrdxlP-dep_Trfase"/>
</dbReference>
<dbReference type="CDD" id="cd07377">
    <property type="entry name" value="WHTH_GntR"/>
    <property type="match status" value="1"/>
</dbReference>
<sequence>MIESIQLDKNSNRHLYIQLYSQLRELIEMGELKEHSKLPSIRKFSKELGVNNVTVVNAYNLLEEEKLVYKKVGSGTFVAPKEIVQDEEEIYLDDDIYIDEDTKFADKKGMLKEDQLINFATAAPTPDLFPIAPFKRLLNKVLDRDGGYAFGYQKSQGYMPLRDSISKYIKSYDIDAKLDEIQIVSGAQQGIDILAKTFLDYGDTVFVERPTYPGAISVFKSRKANIVDITIESDGINVEELETKLKVNKAKFLYLMPNFQNPTGYSYSQEKKNKILELAREHDLLIIEDDCLSDLNYGANKKLSLKSQDTEGRVIYIKSFSKIFMPGLRLAFLIIPQRYFNDILLSKYMSDIFTDGLVQRVLDLYFREEVWEKQISKVEKTYQKRYEVMIKSLKSNLPVEINFNPPLGGLNIWLELPEGISGKKIHDKGLKEGINIAPGQVFYNSQREENKLRLSIAAVTTKEIETGIKILSKIIKEELSNQEYDWDNSIMPLI</sequence>
<dbReference type="Gene3D" id="3.40.640.10">
    <property type="entry name" value="Type I PLP-dependent aspartate aminotransferase-like (Major domain)"/>
    <property type="match status" value="1"/>
</dbReference>
<dbReference type="InterPro" id="IPR004839">
    <property type="entry name" value="Aminotransferase_I/II_large"/>
</dbReference>
<evidence type="ECO:0000256" key="2">
    <source>
        <dbReference type="ARBA" id="ARBA00005384"/>
    </source>
</evidence>
<comment type="caution">
    <text evidence="12">The sequence shown here is derived from an EMBL/GenBank/DDBJ whole genome shotgun (WGS) entry which is preliminary data.</text>
</comment>
<dbReference type="PANTHER" id="PTHR46577">
    <property type="entry name" value="HTH-TYPE TRANSCRIPTIONAL REGULATORY PROTEIN GABR"/>
    <property type="match status" value="1"/>
</dbReference>